<sequence>MLTGDFARGLMLLSRVPWSFPSNVSFQAACIARSVWCWPLIGVLLSGVAVLPALMVAWLTGNGALAALGAIVAMVLLTGSLHEDGIADCADGFGGGTTREKKLAIMRDSRIGSYGVVALALVFAARILLLTQAFDAGIFMTTLLLAAMFSRLAIPVLMIVLRPARPDGLGRGAGRPGMVPFLVALWIVIGGAMILGGAVMMLACLLAVAVACLVVGKTAQWQIGGQSGDVLGSVQIIAEIFVMIAIISVTIRVAG</sequence>
<evidence type="ECO:0000256" key="14">
    <source>
        <dbReference type="ARBA" id="ARBA00025228"/>
    </source>
</evidence>
<dbReference type="NCBIfam" id="TIGR00317">
    <property type="entry name" value="cobS"/>
    <property type="match status" value="1"/>
</dbReference>
<keyword evidence="21" id="KW-1185">Reference proteome</keyword>
<evidence type="ECO:0000256" key="4">
    <source>
        <dbReference type="ARBA" id="ARBA00010561"/>
    </source>
</evidence>
<feature type="transmembrane region" description="Helical" evidence="19">
    <location>
        <begin position="111"/>
        <end position="130"/>
    </location>
</feature>
<organism evidence="20 21">
    <name type="scientific">Thalassospira mesophila</name>
    <dbReference type="NCBI Taxonomy" id="1293891"/>
    <lineage>
        <taxon>Bacteria</taxon>
        <taxon>Pseudomonadati</taxon>
        <taxon>Pseudomonadota</taxon>
        <taxon>Alphaproteobacteria</taxon>
        <taxon>Rhodospirillales</taxon>
        <taxon>Thalassospiraceae</taxon>
        <taxon>Thalassospira</taxon>
    </lineage>
</organism>
<dbReference type="AlphaFoldDB" id="A0A1Y2L7U3"/>
<evidence type="ECO:0000256" key="16">
    <source>
        <dbReference type="ARBA" id="ARBA00032853"/>
    </source>
</evidence>
<keyword evidence="10 19" id="KW-0812">Transmembrane</keyword>
<feature type="transmembrane region" description="Helical" evidence="19">
    <location>
        <begin position="183"/>
        <end position="216"/>
    </location>
</feature>
<dbReference type="GO" id="GO:0008818">
    <property type="term" value="F:cobalamin 5'-phosphate synthase activity"/>
    <property type="evidence" value="ECO:0007669"/>
    <property type="project" value="UniProtKB-UniRule"/>
</dbReference>
<evidence type="ECO:0000256" key="10">
    <source>
        <dbReference type="ARBA" id="ARBA00022692"/>
    </source>
</evidence>
<dbReference type="GO" id="GO:0005886">
    <property type="term" value="C:plasma membrane"/>
    <property type="evidence" value="ECO:0007669"/>
    <property type="project" value="UniProtKB-SubCell"/>
</dbReference>
<gene>
    <name evidence="19" type="primary">cobS</name>
    <name evidence="20" type="ORF">TMES_00205</name>
</gene>
<evidence type="ECO:0000256" key="13">
    <source>
        <dbReference type="ARBA" id="ARBA00023136"/>
    </source>
</evidence>
<evidence type="ECO:0000256" key="6">
    <source>
        <dbReference type="ARBA" id="ARBA00015850"/>
    </source>
</evidence>
<dbReference type="PANTHER" id="PTHR34148">
    <property type="entry name" value="ADENOSYLCOBINAMIDE-GDP RIBAZOLETRANSFERASE"/>
    <property type="match status" value="1"/>
</dbReference>
<protein>
    <recommendedName>
        <fullName evidence="6 19">Adenosylcobinamide-GDP ribazoletransferase</fullName>
        <ecNumber evidence="5 19">2.7.8.26</ecNumber>
    </recommendedName>
    <alternativeName>
        <fullName evidence="16 19">Cobalamin synthase</fullName>
    </alternativeName>
    <alternativeName>
        <fullName evidence="15 19">Cobalamin-5'-phosphate synthase</fullName>
    </alternativeName>
</protein>
<keyword evidence="12 19" id="KW-1133">Transmembrane helix</keyword>
<keyword evidence="11 19" id="KW-0460">Magnesium</keyword>
<dbReference type="STRING" id="1293891.TMES_00205"/>
<evidence type="ECO:0000313" key="21">
    <source>
        <dbReference type="Proteomes" id="UP000193391"/>
    </source>
</evidence>
<feature type="transmembrane region" description="Helical" evidence="19">
    <location>
        <begin position="64"/>
        <end position="81"/>
    </location>
</feature>
<name>A0A1Y2L7U3_9PROT</name>
<dbReference type="PANTHER" id="PTHR34148:SF1">
    <property type="entry name" value="ADENOSYLCOBINAMIDE-GDP RIBAZOLETRANSFERASE"/>
    <property type="match status" value="1"/>
</dbReference>
<comment type="caution">
    <text evidence="20">The sequence shown here is derived from an EMBL/GenBank/DDBJ whole genome shotgun (WGS) entry which is preliminary data.</text>
</comment>
<evidence type="ECO:0000313" key="20">
    <source>
        <dbReference type="EMBL" id="OSQ40899.1"/>
    </source>
</evidence>
<dbReference type="GO" id="GO:0009236">
    <property type="term" value="P:cobalamin biosynthetic process"/>
    <property type="evidence" value="ECO:0007669"/>
    <property type="project" value="UniProtKB-UniRule"/>
</dbReference>
<comment type="subcellular location">
    <subcellularLocation>
        <location evidence="2 19">Cell membrane</location>
        <topology evidence="2 19">Multi-pass membrane protein</topology>
    </subcellularLocation>
</comment>
<comment type="cofactor">
    <cofactor evidence="1 19">
        <name>Mg(2+)</name>
        <dbReference type="ChEBI" id="CHEBI:18420"/>
    </cofactor>
</comment>
<proteinExistence type="inferred from homology"/>
<comment type="pathway">
    <text evidence="3 19">Cofactor biosynthesis; adenosylcobalamin biosynthesis; adenosylcobalamin from cob(II)yrinate a,c-diamide: step 7/7.</text>
</comment>
<keyword evidence="13 19" id="KW-0472">Membrane</keyword>
<dbReference type="InterPro" id="IPR003805">
    <property type="entry name" value="CobS"/>
</dbReference>
<evidence type="ECO:0000256" key="2">
    <source>
        <dbReference type="ARBA" id="ARBA00004651"/>
    </source>
</evidence>
<evidence type="ECO:0000256" key="12">
    <source>
        <dbReference type="ARBA" id="ARBA00022989"/>
    </source>
</evidence>
<dbReference type="EC" id="2.7.8.26" evidence="5 19"/>
<evidence type="ECO:0000256" key="7">
    <source>
        <dbReference type="ARBA" id="ARBA00022475"/>
    </source>
</evidence>
<feature type="transmembrane region" description="Helical" evidence="19">
    <location>
        <begin position="35"/>
        <end position="58"/>
    </location>
</feature>
<evidence type="ECO:0000256" key="9">
    <source>
        <dbReference type="ARBA" id="ARBA00022679"/>
    </source>
</evidence>
<dbReference type="EMBL" id="JFKA01000001">
    <property type="protein sequence ID" value="OSQ40899.1"/>
    <property type="molecule type" value="Genomic_DNA"/>
</dbReference>
<keyword evidence="9 19" id="KW-0808">Transferase</keyword>
<evidence type="ECO:0000256" key="19">
    <source>
        <dbReference type="HAMAP-Rule" id="MF_00719"/>
    </source>
</evidence>
<evidence type="ECO:0000256" key="8">
    <source>
        <dbReference type="ARBA" id="ARBA00022573"/>
    </source>
</evidence>
<comment type="function">
    <text evidence="14 19">Joins adenosylcobinamide-GDP and alpha-ribazole to generate adenosylcobalamin (Ado-cobalamin). Also synthesizes adenosylcobalamin 5'-phosphate from adenosylcobinamide-GDP and alpha-ribazole 5'-phosphate.</text>
</comment>
<evidence type="ECO:0000256" key="17">
    <source>
        <dbReference type="ARBA" id="ARBA00048623"/>
    </source>
</evidence>
<comment type="catalytic activity">
    <reaction evidence="18 19">
        <text>alpha-ribazole 5'-phosphate + adenosylcob(III)inamide-GDP = adenosylcob(III)alamin 5'-phosphate + GMP + H(+)</text>
        <dbReference type="Rhea" id="RHEA:23560"/>
        <dbReference type="ChEBI" id="CHEBI:15378"/>
        <dbReference type="ChEBI" id="CHEBI:57918"/>
        <dbReference type="ChEBI" id="CHEBI:58115"/>
        <dbReference type="ChEBI" id="CHEBI:60487"/>
        <dbReference type="ChEBI" id="CHEBI:60493"/>
        <dbReference type="EC" id="2.7.8.26"/>
    </reaction>
</comment>
<dbReference type="Proteomes" id="UP000193391">
    <property type="component" value="Unassembled WGS sequence"/>
</dbReference>
<evidence type="ECO:0000256" key="15">
    <source>
        <dbReference type="ARBA" id="ARBA00032605"/>
    </source>
</evidence>
<dbReference type="UniPathway" id="UPA00148">
    <property type="reaction ID" value="UER00238"/>
</dbReference>
<feature type="transmembrane region" description="Helical" evidence="19">
    <location>
        <begin position="236"/>
        <end position="254"/>
    </location>
</feature>
<keyword evidence="7 19" id="KW-1003">Cell membrane</keyword>
<dbReference type="HAMAP" id="MF_00719">
    <property type="entry name" value="CobS"/>
    <property type="match status" value="1"/>
</dbReference>
<evidence type="ECO:0000256" key="11">
    <source>
        <dbReference type="ARBA" id="ARBA00022842"/>
    </source>
</evidence>
<evidence type="ECO:0000256" key="5">
    <source>
        <dbReference type="ARBA" id="ARBA00013200"/>
    </source>
</evidence>
<dbReference type="Pfam" id="PF02654">
    <property type="entry name" value="CobS"/>
    <property type="match status" value="1"/>
</dbReference>
<reference evidence="20 21" key="1">
    <citation type="submission" date="2014-03" db="EMBL/GenBank/DDBJ databases">
        <title>The draft genome sequence of Thalassospira mesophila JCM 18969.</title>
        <authorList>
            <person name="Lai Q."/>
            <person name="Shao Z."/>
        </authorList>
    </citation>
    <scope>NUCLEOTIDE SEQUENCE [LARGE SCALE GENOMIC DNA]</scope>
    <source>
        <strain evidence="20 21">JCM 18969</strain>
    </source>
</reference>
<accession>A0A1Y2L7U3</accession>
<dbReference type="GO" id="GO:0051073">
    <property type="term" value="F:adenosylcobinamide-GDP ribazoletransferase activity"/>
    <property type="evidence" value="ECO:0007669"/>
    <property type="project" value="UniProtKB-UniRule"/>
</dbReference>
<evidence type="ECO:0000256" key="1">
    <source>
        <dbReference type="ARBA" id="ARBA00001946"/>
    </source>
</evidence>
<feature type="transmembrane region" description="Helical" evidence="19">
    <location>
        <begin position="136"/>
        <end position="162"/>
    </location>
</feature>
<comment type="catalytic activity">
    <reaction evidence="17 19">
        <text>alpha-ribazole + adenosylcob(III)inamide-GDP = adenosylcob(III)alamin + GMP + H(+)</text>
        <dbReference type="Rhea" id="RHEA:16049"/>
        <dbReference type="ChEBI" id="CHEBI:10329"/>
        <dbReference type="ChEBI" id="CHEBI:15378"/>
        <dbReference type="ChEBI" id="CHEBI:18408"/>
        <dbReference type="ChEBI" id="CHEBI:58115"/>
        <dbReference type="ChEBI" id="CHEBI:60487"/>
        <dbReference type="EC" id="2.7.8.26"/>
    </reaction>
</comment>
<evidence type="ECO:0000256" key="3">
    <source>
        <dbReference type="ARBA" id="ARBA00004663"/>
    </source>
</evidence>
<keyword evidence="8 19" id="KW-0169">Cobalamin biosynthesis</keyword>
<comment type="similarity">
    <text evidence="4 19">Belongs to the CobS family.</text>
</comment>
<evidence type="ECO:0000256" key="18">
    <source>
        <dbReference type="ARBA" id="ARBA00049504"/>
    </source>
</evidence>